<reference evidence="9 10" key="1">
    <citation type="journal article" date="2020" name="ISME J.">
        <title>Comparative genomics reveals insights into cyanobacterial evolution and habitat adaptation.</title>
        <authorList>
            <person name="Chen M.Y."/>
            <person name="Teng W.K."/>
            <person name="Zhao L."/>
            <person name="Hu C.X."/>
            <person name="Zhou Y.K."/>
            <person name="Han B.P."/>
            <person name="Song L.R."/>
            <person name="Shu W.S."/>
        </authorList>
    </citation>
    <scope>NUCLEOTIDE SEQUENCE [LARGE SCALE GENOMIC DNA]</scope>
    <source>
        <strain evidence="9 10">FACHB-119</strain>
    </source>
</reference>
<dbReference type="PANTHER" id="PTHR33841:SF5">
    <property type="entry name" value="DNA METHYLASE (MODIFICATION METHYLASE) (METHYLTRANSFERASE)-RELATED"/>
    <property type="match status" value="1"/>
</dbReference>
<protein>
    <submittedName>
        <fullName evidence="9">N-6 DNA methylase</fullName>
    </submittedName>
</protein>
<keyword evidence="2" id="KW-0808">Transferase</keyword>
<dbReference type="PROSITE" id="PS00092">
    <property type="entry name" value="N6_MTASE"/>
    <property type="match status" value="1"/>
</dbReference>
<keyword evidence="3" id="KW-0949">S-adenosyl-L-methionine</keyword>
<feature type="coiled-coil region" evidence="5">
    <location>
        <begin position="257"/>
        <end position="284"/>
    </location>
</feature>
<dbReference type="SUPFAM" id="SSF53335">
    <property type="entry name" value="S-adenosyl-L-methionine-dependent methyltransferases"/>
    <property type="match status" value="1"/>
</dbReference>
<keyword evidence="4" id="KW-0680">Restriction system</keyword>
<dbReference type="PRINTS" id="PR00507">
    <property type="entry name" value="N12N6MTFRASE"/>
</dbReference>
<evidence type="ECO:0000259" key="7">
    <source>
        <dbReference type="Pfam" id="PF02384"/>
    </source>
</evidence>
<keyword evidence="1 9" id="KW-0489">Methyltransferase</keyword>
<dbReference type="RefSeq" id="WP_190476179.1">
    <property type="nucleotide sequence ID" value="NZ_JACJSG010000033.1"/>
</dbReference>
<evidence type="ECO:0000313" key="10">
    <source>
        <dbReference type="Proteomes" id="UP000661112"/>
    </source>
</evidence>
<evidence type="ECO:0000256" key="6">
    <source>
        <dbReference type="SAM" id="MobiDB-lite"/>
    </source>
</evidence>
<dbReference type="SUPFAM" id="SSF116734">
    <property type="entry name" value="DNA methylase specificity domain"/>
    <property type="match status" value="1"/>
</dbReference>
<sequence length="1276" mass="145974">MAQSTNFDDFLTAFFGIFTQNSFRKADFLAYLHRSSSQRSGDEASVVDNAIVSPLLGILGFPRGEQAYNRQDKSNRPDFAPEDAVYGTCFIVENKNTAIDLTFDINNPDSHLSQLTRYTSAAAVRLGWLTNGRQLTVWRFDDNRNPSKIIDLDIPAAIAQWNNGGASALSDHTKTSLRDLYDLCRKESFTNLERLEAEIAIDLAQWQQQALVLGNGGNGETVLVEALQSLVLELQQDARRRLETHFTRYNQYLERGNRLLDNSQDTATQELEELRRRIFEVLNRIDPILNLEPQERENITSILTRAEQNARAFVSPKDMLAEVLKILNQALARKHANQPKSAKPQDKISDIDPSLHDNLEKYANQVFRWHQRQATLRQEYQKDIAVHDNYTVWLALVQETMLGGLNETQCQNEFALQAAYVVFIRLLLIRVCEDKEIFPNRFVSDGGIKHWQEDIQRYWVFATGNPYSPLLDMAYRNAQNIYAHFFTGRELFNWYELDKQQLIMTLHQLSRFNFAGVDSDIVGTVYNTYVNRKEKREKGQYYTPPEIVNYILDEVGYTSGTAIIGDKKRLIDPACGSGSFLVAAAKRLVAAYKGNAQQIEDPAAVLQRVQNNLYGFDLNPFACYLAEVNLLIQVLDLVKLAYEKGQPQPIQRFHIYNVDALARPTGTYRYALFNTLIAEESDQVDQIKSRAPNTPYADGFAFVVANPPYGAKLSDAYKDILRADYADVFYGQPDTYVFFLKLGIELLATNGKLGFITPNTYLMGANAVPLRRELMSAGRINQIVDLPQGIWLDANVDCVLLFLTYESDQEFRKSQQVQINLLGVDDTLDRLIAKNWSETLVQQQSKWMEHERYEIDIRFDALIDQIEQACQITINTNGNSTKIQRLEDVTDSSPGLKPYGTKTDSQANLYVRPRRDVPYNEGNWQPFLDGSSFVGRYELRWGILQPHINYGAWLDRPRKSKYFDEPKIILVRLRNKALKRRLVATYDDTGYYNRDNYNNIIATGNGTYELKYILAIFNSALLNYWYSRKFDNVNINPATFRQLPIYPADAQTQAEFVELVDKILARHATINQLREQGYTIKHKRDGSKVIEVPYNHLLAEIQQANPNFSTLSLFDAKAAQLFTIPESCDIQETISSNVFIPPKYPNTVVLRRDKLWLEVPDEDVRIFIQGYLKSPLWQGKNWAEIKNIAQIPAEVSDRSFFFAKEAQKKAEIQTLLDEVAQIDAEIDKKVLDLYGITNPADRQRILGSAPMLEEEEENEDSTAAENGQDEANSELE</sequence>
<dbReference type="InterPro" id="IPR029063">
    <property type="entry name" value="SAM-dependent_MTases_sf"/>
</dbReference>
<dbReference type="EMBL" id="JACJSG010000033">
    <property type="protein sequence ID" value="MBD2503316.1"/>
    <property type="molecule type" value="Genomic_DNA"/>
</dbReference>
<comment type="caution">
    <text evidence="9">The sequence shown here is derived from an EMBL/GenBank/DDBJ whole genome shotgun (WGS) entry which is preliminary data.</text>
</comment>
<evidence type="ECO:0000256" key="4">
    <source>
        <dbReference type="ARBA" id="ARBA00022747"/>
    </source>
</evidence>
<dbReference type="Proteomes" id="UP000661112">
    <property type="component" value="Unassembled WGS sequence"/>
</dbReference>
<feature type="domain" description="DNA methylase adenine-specific" evidence="7">
    <location>
        <begin position="518"/>
        <end position="819"/>
    </location>
</feature>
<dbReference type="InterPro" id="IPR023135">
    <property type="entry name" value="N6_DNA_MeTrfase_TaqI_C"/>
</dbReference>
<accession>A0ABR8DAZ5</accession>
<name>A0ABR8DAZ5_9NOST</name>
<keyword evidence="5" id="KW-0175">Coiled coil</keyword>
<feature type="domain" description="TaqI-like C-terminal specificity" evidence="8">
    <location>
        <begin position="926"/>
        <end position="1033"/>
    </location>
</feature>
<evidence type="ECO:0000313" key="9">
    <source>
        <dbReference type="EMBL" id="MBD2503316.1"/>
    </source>
</evidence>
<evidence type="ECO:0000256" key="1">
    <source>
        <dbReference type="ARBA" id="ARBA00022603"/>
    </source>
</evidence>
<evidence type="ECO:0000256" key="5">
    <source>
        <dbReference type="SAM" id="Coils"/>
    </source>
</evidence>
<evidence type="ECO:0000256" key="3">
    <source>
        <dbReference type="ARBA" id="ARBA00022691"/>
    </source>
</evidence>
<organism evidence="9 10">
    <name type="scientific">Anabaena azotica FACHB-119</name>
    <dbReference type="NCBI Taxonomy" id="947527"/>
    <lineage>
        <taxon>Bacteria</taxon>
        <taxon>Bacillati</taxon>
        <taxon>Cyanobacteriota</taxon>
        <taxon>Cyanophyceae</taxon>
        <taxon>Nostocales</taxon>
        <taxon>Nostocaceae</taxon>
        <taxon>Anabaena</taxon>
        <taxon>Anabaena azotica</taxon>
    </lineage>
</organism>
<dbReference type="GO" id="GO:0008168">
    <property type="term" value="F:methyltransferase activity"/>
    <property type="evidence" value="ECO:0007669"/>
    <property type="project" value="UniProtKB-KW"/>
</dbReference>
<feature type="region of interest" description="Disordered" evidence="6">
    <location>
        <begin position="1245"/>
        <end position="1276"/>
    </location>
</feature>
<dbReference type="Gene3D" id="3.40.50.150">
    <property type="entry name" value="Vaccinia Virus protein VP39"/>
    <property type="match status" value="1"/>
</dbReference>
<evidence type="ECO:0000259" key="8">
    <source>
        <dbReference type="Pfam" id="PF12950"/>
    </source>
</evidence>
<dbReference type="PANTHER" id="PTHR33841">
    <property type="entry name" value="DNA METHYLTRANSFERASE YEEA-RELATED"/>
    <property type="match status" value="1"/>
</dbReference>
<dbReference type="InterPro" id="IPR002052">
    <property type="entry name" value="DNA_methylase_N6_adenine_CS"/>
</dbReference>
<evidence type="ECO:0000256" key="2">
    <source>
        <dbReference type="ARBA" id="ARBA00022679"/>
    </source>
</evidence>
<proteinExistence type="predicted"/>
<dbReference type="InterPro" id="IPR025931">
    <property type="entry name" value="TaqI_C"/>
</dbReference>
<keyword evidence="10" id="KW-1185">Reference proteome</keyword>
<gene>
    <name evidence="9" type="ORF">H6G83_22370</name>
</gene>
<dbReference type="InterPro" id="IPR003356">
    <property type="entry name" value="DNA_methylase_A-5"/>
</dbReference>
<dbReference type="Gene3D" id="3.90.220.10">
    <property type="entry name" value="Adenine-n6-DNA-methyltransferase Taqi, Chain A, domain 2"/>
    <property type="match status" value="1"/>
</dbReference>
<feature type="compositionally biased region" description="Acidic residues" evidence="6">
    <location>
        <begin position="1252"/>
        <end position="1276"/>
    </location>
</feature>
<dbReference type="InterPro" id="IPR050953">
    <property type="entry name" value="N4_N6_ade-DNA_methylase"/>
</dbReference>
<dbReference type="Pfam" id="PF02384">
    <property type="entry name" value="N6_Mtase"/>
    <property type="match status" value="1"/>
</dbReference>
<dbReference type="Pfam" id="PF12950">
    <property type="entry name" value="TaqI_C"/>
    <property type="match status" value="1"/>
</dbReference>
<dbReference type="GO" id="GO:0032259">
    <property type="term" value="P:methylation"/>
    <property type="evidence" value="ECO:0007669"/>
    <property type="project" value="UniProtKB-KW"/>
</dbReference>